<comment type="caution">
    <text evidence="4">The sequence shown here is derived from an EMBL/GenBank/DDBJ whole genome shotgun (WGS) entry which is preliminary data.</text>
</comment>
<feature type="domain" description="Outer membrane protein beta-barrel" evidence="3">
    <location>
        <begin position="36"/>
        <end position="278"/>
    </location>
</feature>
<evidence type="ECO:0000256" key="2">
    <source>
        <dbReference type="SAM" id="SignalP"/>
    </source>
</evidence>
<evidence type="ECO:0000313" key="5">
    <source>
        <dbReference type="Proteomes" id="UP000639516"/>
    </source>
</evidence>
<proteinExistence type="predicted"/>
<reference evidence="4 5" key="1">
    <citation type="journal article" date="2020" name="Arch. Microbiol.">
        <title>Bradyrhizobium campsiandrae sp. nov., a nitrogen-fixing bacterial strain isolated from a native leguminous tree from the Amazon adapted to flooded conditions.</title>
        <authorList>
            <person name="Cabral Michel D."/>
            <person name="Martins da Costa E."/>
            <person name="Azarias Guimaraes A."/>
            <person name="Soares de Carvalho T."/>
            <person name="Santos de Castro Caputo P."/>
            <person name="Willems A."/>
            <person name="de Souza Moreira F.M."/>
        </authorList>
    </citation>
    <scope>NUCLEOTIDE SEQUENCE [LARGE SCALE GENOMIC DNA]</scope>
    <source>
        <strain evidence="5">INPA 384B</strain>
    </source>
</reference>
<sequence>MRSVKSLLAAGAATLISSMAFAADMPIAAPPPMYAPPAPPADFGGWYLRGDIGFSNQSVKSVRSANDALYTGLTSYNQQTGFDTGGIFGAGVGYRVNSWFRADVTGQYRGKSNFKGTDNTAFPWAGATASGIDNYSASKSELLFLANAYVDLGTWWCVTPFIGAGIGTARVTVSNFTDNGLTNKNFGPAPTNTPYVGGPPVASSYSASSASQWNFAWAAHAGLAYKVNPNLTLELAYSYVNLGDGVTGRAVAFDGSGGGNPFKFKEITSHDLTLGVRWNLDSPPVYAPPPLVTKG</sequence>
<dbReference type="InterPro" id="IPR011250">
    <property type="entry name" value="OMP/PagP_B-barrel"/>
</dbReference>
<keyword evidence="5" id="KW-1185">Reference proteome</keyword>
<dbReference type="EMBL" id="JAATTO010000001">
    <property type="protein sequence ID" value="MBC9976694.1"/>
    <property type="molecule type" value="Genomic_DNA"/>
</dbReference>
<accession>A0ABR7TZT3</accession>
<keyword evidence="1 2" id="KW-0732">Signal</keyword>
<protein>
    <submittedName>
        <fullName evidence="4">Porin family protein</fullName>
    </submittedName>
</protein>
<evidence type="ECO:0000259" key="3">
    <source>
        <dbReference type="Pfam" id="PF13505"/>
    </source>
</evidence>
<dbReference type="Gene3D" id="2.40.160.20">
    <property type="match status" value="1"/>
</dbReference>
<dbReference type="SUPFAM" id="SSF56925">
    <property type="entry name" value="OMPA-like"/>
    <property type="match status" value="1"/>
</dbReference>
<gene>
    <name evidence="4" type="ORF">HA482_00530</name>
</gene>
<organism evidence="4 5">
    <name type="scientific">Bradyrhizobium campsiandrae</name>
    <dbReference type="NCBI Taxonomy" id="1729892"/>
    <lineage>
        <taxon>Bacteria</taxon>
        <taxon>Pseudomonadati</taxon>
        <taxon>Pseudomonadota</taxon>
        <taxon>Alphaproteobacteria</taxon>
        <taxon>Hyphomicrobiales</taxon>
        <taxon>Nitrobacteraceae</taxon>
        <taxon>Bradyrhizobium</taxon>
    </lineage>
</organism>
<dbReference type="InterPro" id="IPR027385">
    <property type="entry name" value="Beta-barrel_OMP"/>
</dbReference>
<evidence type="ECO:0000256" key="1">
    <source>
        <dbReference type="ARBA" id="ARBA00022729"/>
    </source>
</evidence>
<dbReference type="Proteomes" id="UP000639516">
    <property type="component" value="Unassembled WGS sequence"/>
</dbReference>
<feature type="signal peptide" evidence="2">
    <location>
        <begin position="1"/>
        <end position="22"/>
    </location>
</feature>
<name>A0ABR7TZT3_9BRAD</name>
<dbReference type="RefSeq" id="WP_188107928.1">
    <property type="nucleotide sequence ID" value="NZ_JAANIH010000098.1"/>
</dbReference>
<feature type="chain" id="PRO_5047170090" evidence="2">
    <location>
        <begin position="23"/>
        <end position="295"/>
    </location>
</feature>
<evidence type="ECO:0000313" key="4">
    <source>
        <dbReference type="EMBL" id="MBC9976694.1"/>
    </source>
</evidence>
<dbReference type="Pfam" id="PF13505">
    <property type="entry name" value="OMP_b-brl"/>
    <property type="match status" value="1"/>
</dbReference>